<keyword evidence="1" id="KW-1133">Transmembrane helix</keyword>
<reference evidence="2 4" key="1">
    <citation type="journal article" date="2017" name="Nature">
        <title>The sunflower genome provides insights into oil metabolism, flowering and Asterid evolution.</title>
        <authorList>
            <person name="Badouin H."/>
            <person name="Gouzy J."/>
            <person name="Grassa C.J."/>
            <person name="Murat F."/>
            <person name="Staton S.E."/>
            <person name="Cottret L."/>
            <person name="Lelandais-Briere C."/>
            <person name="Owens G.L."/>
            <person name="Carrere S."/>
            <person name="Mayjonade B."/>
            <person name="Legrand L."/>
            <person name="Gill N."/>
            <person name="Kane N.C."/>
            <person name="Bowers J.E."/>
            <person name="Hubner S."/>
            <person name="Bellec A."/>
            <person name="Berard A."/>
            <person name="Berges H."/>
            <person name="Blanchet N."/>
            <person name="Boniface M.C."/>
            <person name="Brunel D."/>
            <person name="Catrice O."/>
            <person name="Chaidir N."/>
            <person name="Claudel C."/>
            <person name="Donnadieu C."/>
            <person name="Faraut T."/>
            <person name="Fievet G."/>
            <person name="Helmstetter N."/>
            <person name="King M."/>
            <person name="Knapp S.J."/>
            <person name="Lai Z."/>
            <person name="Le Paslier M.C."/>
            <person name="Lippi Y."/>
            <person name="Lorenzon L."/>
            <person name="Mandel J.R."/>
            <person name="Marage G."/>
            <person name="Marchand G."/>
            <person name="Marquand E."/>
            <person name="Bret-Mestries E."/>
            <person name="Morien E."/>
            <person name="Nambeesan S."/>
            <person name="Nguyen T."/>
            <person name="Pegot-Espagnet P."/>
            <person name="Pouilly N."/>
            <person name="Raftis F."/>
            <person name="Sallet E."/>
            <person name="Schiex T."/>
            <person name="Thomas J."/>
            <person name="Vandecasteele C."/>
            <person name="Vares D."/>
            <person name="Vear F."/>
            <person name="Vautrin S."/>
            <person name="Crespi M."/>
            <person name="Mangin B."/>
            <person name="Burke J.M."/>
            <person name="Salse J."/>
            <person name="Munos S."/>
            <person name="Vincourt P."/>
            <person name="Rieseberg L.H."/>
            <person name="Langlade N.B."/>
        </authorList>
    </citation>
    <scope>NUCLEOTIDE SEQUENCE [LARGE SCALE GENOMIC DNA]</scope>
    <source>
        <strain evidence="4">cv. SF193</strain>
        <tissue evidence="2">Leaves</tissue>
    </source>
</reference>
<dbReference type="EMBL" id="MNCJ02000332">
    <property type="protein sequence ID" value="KAF5755661.1"/>
    <property type="molecule type" value="Genomic_DNA"/>
</dbReference>
<evidence type="ECO:0000256" key="1">
    <source>
        <dbReference type="SAM" id="Phobius"/>
    </source>
</evidence>
<organism evidence="3 4">
    <name type="scientific">Helianthus annuus</name>
    <name type="common">Common sunflower</name>
    <dbReference type="NCBI Taxonomy" id="4232"/>
    <lineage>
        <taxon>Eukaryota</taxon>
        <taxon>Viridiplantae</taxon>
        <taxon>Streptophyta</taxon>
        <taxon>Embryophyta</taxon>
        <taxon>Tracheophyta</taxon>
        <taxon>Spermatophyta</taxon>
        <taxon>Magnoliopsida</taxon>
        <taxon>eudicotyledons</taxon>
        <taxon>Gunneridae</taxon>
        <taxon>Pentapetalae</taxon>
        <taxon>asterids</taxon>
        <taxon>campanulids</taxon>
        <taxon>Asterales</taxon>
        <taxon>Asteraceae</taxon>
        <taxon>Asteroideae</taxon>
        <taxon>Heliantheae alliance</taxon>
        <taxon>Heliantheae</taxon>
        <taxon>Helianthus</taxon>
    </lineage>
</organism>
<sequence length="86" mass="9890">MIYCYIMDPHFTNSIINLYIYSVCFSFSNQVMFLSVSPTIFSRNGTIIYRTITPSPKTNKLVILLSLIAKISRSTYPGFVRQVCLH</sequence>
<accession>A0A251RR08</accession>
<dbReference type="AlphaFoldDB" id="A0A251RR08"/>
<keyword evidence="1" id="KW-0812">Transmembrane</keyword>
<dbReference type="Proteomes" id="UP000215914">
    <property type="component" value="Chromosome 17"/>
</dbReference>
<dbReference type="Gramene" id="mRNA:HanXRQr2_Chr17g0805281">
    <property type="protein sequence ID" value="CDS:HanXRQr2_Chr17g0805281.1"/>
    <property type="gene ID" value="HanXRQr2_Chr17g0805281"/>
</dbReference>
<proteinExistence type="predicted"/>
<evidence type="ECO:0000313" key="4">
    <source>
        <dbReference type="Proteomes" id="UP000215914"/>
    </source>
</evidence>
<dbReference type="EMBL" id="CM007906">
    <property type="protein sequence ID" value="OTF86737.1"/>
    <property type="molecule type" value="Genomic_DNA"/>
</dbReference>
<keyword evidence="1" id="KW-0472">Membrane</keyword>
<feature type="transmembrane region" description="Helical" evidence="1">
    <location>
        <begin position="18"/>
        <end position="41"/>
    </location>
</feature>
<protein>
    <submittedName>
        <fullName evidence="3">Uncharacterized protein</fullName>
    </submittedName>
</protein>
<gene>
    <name evidence="3" type="ORF">HannXRQ_Chr17g0554051</name>
    <name evidence="2" type="ORF">HanXRQr2_Chr17g0805281</name>
</gene>
<reference evidence="2" key="3">
    <citation type="submission" date="2020-06" db="EMBL/GenBank/DDBJ databases">
        <title>Helianthus annuus Genome sequencing and assembly Release 2.</title>
        <authorList>
            <person name="Gouzy J."/>
            <person name="Langlade N."/>
            <person name="Munos S."/>
        </authorList>
    </citation>
    <scope>NUCLEOTIDE SEQUENCE</scope>
    <source>
        <tissue evidence="2">Leaves</tissue>
    </source>
</reference>
<dbReference type="InParanoid" id="A0A251RR08"/>
<keyword evidence="4" id="KW-1185">Reference proteome</keyword>
<name>A0A251RR08_HELAN</name>
<reference evidence="3" key="2">
    <citation type="submission" date="2017-02" db="EMBL/GenBank/DDBJ databases">
        <title>Sunflower complete genome.</title>
        <authorList>
            <person name="Langlade N."/>
            <person name="Munos S."/>
        </authorList>
    </citation>
    <scope>NUCLEOTIDE SEQUENCE [LARGE SCALE GENOMIC DNA]</scope>
    <source>
        <tissue evidence="3">Leaves</tissue>
    </source>
</reference>
<evidence type="ECO:0000313" key="3">
    <source>
        <dbReference type="EMBL" id="OTF86737.1"/>
    </source>
</evidence>
<evidence type="ECO:0000313" key="2">
    <source>
        <dbReference type="EMBL" id="KAF5755661.1"/>
    </source>
</evidence>